<evidence type="ECO:0000256" key="2">
    <source>
        <dbReference type="ARBA" id="ARBA00007651"/>
    </source>
</evidence>
<evidence type="ECO:0000259" key="8">
    <source>
        <dbReference type="Pfam" id="PF04535"/>
    </source>
</evidence>
<evidence type="ECO:0000256" key="6">
    <source>
        <dbReference type="ARBA" id="ARBA00023136"/>
    </source>
</evidence>
<feature type="transmembrane region" description="Helical" evidence="7">
    <location>
        <begin position="48"/>
        <end position="72"/>
    </location>
</feature>
<keyword evidence="3 7" id="KW-1003">Cell membrane</keyword>
<comment type="subcellular location">
    <subcellularLocation>
        <location evidence="1 7">Cell membrane</location>
        <topology evidence="1 7">Multi-pass membrane protein</topology>
    </subcellularLocation>
</comment>
<keyword evidence="4 7" id="KW-0812">Transmembrane</keyword>
<evidence type="ECO:0000256" key="1">
    <source>
        <dbReference type="ARBA" id="ARBA00004651"/>
    </source>
</evidence>
<dbReference type="EMBL" id="BAABME010010866">
    <property type="protein sequence ID" value="GAA0182621.1"/>
    <property type="molecule type" value="Genomic_DNA"/>
</dbReference>
<comment type="caution">
    <text evidence="7">Lacks conserved residue(s) required for the propagation of feature annotation.</text>
</comment>
<evidence type="ECO:0000313" key="10">
    <source>
        <dbReference type="Proteomes" id="UP001454036"/>
    </source>
</evidence>
<organism evidence="9 10">
    <name type="scientific">Lithospermum erythrorhizon</name>
    <name type="common">Purple gromwell</name>
    <name type="synonym">Lithospermum officinale var. erythrorhizon</name>
    <dbReference type="NCBI Taxonomy" id="34254"/>
    <lineage>
        <taxon>Eukaryota</taxon>
        <taxon>Viridiplantae</taxon>
        <taxon>Streptophyta</taxon>
        <taxon>Embryophyta</taxon>
        <taxon>Tracheophyta</taxon>
        <taxon>Spermatophyta</taxon>
        <taxon>Magnoliopsida</taxon>
        <taxon>eudicotyledons</taxon>
        <taxon>Gunneridae</taxon>
        <taxon>Pentapetalae</taxon>
        <taxon>asterids</taxon>
        <taxon>lamiids</taxon>
        <taxon>Boraginales</taxon>
        <taxon>Boraginaceae</taxon>
        <taxon>Boraginoideae</taxon>
        <taxon>Lithospermeae</taxon>
        <taxon>Lithospermum</taxon>
    </lineage>
</organism>
<comment type="similarity">
    <text evidence="2 7">Belongs to the Casparian strip membrane proteins (CASP) family.</text>
</comment>
<protein>
    <recommendedName>
        <fullName evidence="7">CASP-like protein</fullName>
    </recommendedName>
</protein>
<dbReference type="AlphaFoldDB" id="A0AAV3RPR4"/>
<evidence type="ECO:0000313" key="9">
    <source>
        <dbReference type="EMBL" id="GAA0182621.1"/>
    </source>
</evidence>
<dbReference type="GO" id="GO:0005886">
    <property type="term" value="C:plasma membrane"/>
    <property type="evidence" value="ECO:0007669"/>
    <property type="project" value="UniProtKB-SubCell"/>
</dbReference>
<dbReference type="Proteomes" id="UP001454036">
    <property type="component" value="Unassembled WGS sequence"/>
</dbReference>
<dbReference type="Pfam" id="PF04535">
    <property type="entry name" value="CASP_dom"/>
    <property type="match status" value="1"/>
</dbReference>
<evidence type="ECO:0000256" key="7">
    <source>
        <dbReference type="RuleBase" id="RU361233"/>
    </source>
</evidence>
<reference evidence="9 10" key="1">
    <citation type="submission" date="2024-01" db="EMBL/GenBank/DDBJ databases">
        <title>The complete chloroplast genome sequence of Lithospermum erythrorhizon: insights into the phylogenetic relationship among Boraginaceae species and the maternal lineages of purple gromwells.</title>
        <authorList>
            <person name="Okada T."/>
            <person name="Watanabe K."/>
        </authorList>
    </citation>
    <scope>NUCLEOTIDE SEQUENCE [LARGE SCALE GENOMIC DNA]</scope>
</reference>
<gene>
    <name evidence="9" type="ORF">LIER_30398</name>
</gene>
<keyword evidence="5 7" id="KW-1133">Transmembrane helix</keyword>
<feature type="domain" description="Casparian strip membrane protein" evidence="8">
    <location>
        <begin position="3"/>
        <end position="59"/>
    </location>
</feature>
<accession>A0AAV3RPR4</accession>
<keyword evidence="10" id="KW-1185">Reference proteome</keyword>
<keyword evidence="6 7" id="KW-0472">Membrane</keyword>
<name>A0AAV3RPR4_LITER</name>
<comment type="caution">
    <text evidence="9">The sequence shown here is derived from an EMBL/GenBank/DDBJ whole genome shotgun (WGS) entry which is preliminary data.</text>
</comment>
<sequence length="90" mass="9981">MLQIVAYLMVTSMASLWEIIDLAYEGDQKVTWSEACSSYGMFCGKLKLILVLHIIALCCFLILALISAYRLFSRYDPPVVPSNAAGEGKD</sequence>
<evidence type="ECO:0000256" key="5">
    <source>
        <dbReference type="ARBA" id="ARBA00022989"/>
    </source>
</evidence>
<evidence type="ECO:0000256" key="3">
    <source>
        <dbReference type="ARBA" id="ARBA00022475"/>
    </source>
</evidence>
<dbReference type="InterPro" id="IPR006702">
    <property type="entry name" value="CASP_dom"/>
</dbReference>
<comment type="subunit">
    <text evidence="7">Homodimer and heterodimers.</text>
</comment>
<evidence type="ECO:0000256" key="4">
    <source>
        <dbReference type="ARBA" id="ARBA00022692"/>
    </source>
</evidence>
<proteinExistence type="inferred from homology"/>